<reference evidence="2" key="1">
    <citation type="submission" date="2021-07" db="EMBL/GenBank/DDBJ databases">
        <title>Zhongshania sp. CAU 1632 isolated from seawater.</title>
        <authorList>
            <person name="Kim W."/>
        </authorList>
    </citation>
    <scope>NUCLEOTIDE SEQUENCE</scope>
    <source>
        <strain evidence="2">CAU 1632</strain>
    </source>
</reference>
<gene>
    <name evidence="2" type="ORF">KXJ70_14205</name>
</gene>
<keyword evidence="2" id="KW-0223">Dioxygenase</keyword>
<dbReference type="InterPro" id="IPR032852">
    <property type="entry name" value="ALKBH2"/>
</dbReference>
<protein>
    <submittedName>
        <fullName evidence="2">Alpha-ketoglutarate-dependent dioxygenase AlkB</fullName>
    </submittedName>
</protein>
<comment type="caution">
    <text evidence="2">The sequence shown here is derived from an EMBL/GenBank/DDBJ whole genome shotgun (WGS) entry which is preliminary data.</text>
</comment>
<proteinExistence type="predicted"/>
<evidence type="ECO:0000259" key="1">
    <source>
        <dbReference type="PROSITE" id="PS51471"/>
    </source>
</evidence>
<dbReference type="PANTHER" id="PTHR31573">
    <property type="entry name" value="ALPHA-KETOGLUTARATE-DEPENDENT DIOXYGENASE ALKB HOMOLOG 2"/>
    <property type="match status" value="1"/>
</dbReference>
<dbReference type="Proteomes" id="UP001166291">
    <property type="component" value="Unassembled WGS sequence"/>
</dbReference>
<keyword evidence="2" id="KW-0560">Oxidoreductase</keyword>
<keyword evidence="3" id="KW-1185">Reference proteome</keyword>
<evidence type="ECO:0000313" key="2">
    <source>
        <dbReference type="EMBL" id="MBW2941943.1"/>
    </source>
</evidence>
<dbReference type="PROSITE" id="PS51471">
    <property type="entry name" value="FE2OG_OXY"/>
    <property type="match status" value="1"/>
</dbReference>
<dbReference type="PANTHER" id="PTHR31573:SF1">
    <property type="entry name" value="DNA OXIDATIVE DEMETHYLASE ALKBH2"/>
    <property type="match status" value="1"/>
</dbReference>
<dbReference type="InterPro" id="IPR027450">
    <property type="entry name" value="AlkB-like"/>
</dbReference>
<dbReference type="GO" id="GO:0051213">
    <property type="term" value="F:dioxygenase activity"/>
    <property type="evidence" value="ECO:0007669"/>
    <property type="project" value="UniProtKB-KW"/>
</dbReference>
<dbReference type="Pfam" id="PF13532">
    <property type="entry name" value="2OG-FeII_Oxy_2"/>
    <property type="match status" value="1"/>
</dbReference>
<accession>A0ABS6VUE6</accession>
<organism evidence="2 3">
    <name type="scientific">Zhongshania aquimaris</name>
    <dbReference type="NCBI Taxonomy" id="2857107"/>
    <lineage>
        <taxon>Bacteria</taxon>
        <taxon>Pseudomonadati</taxon>
        <taxon>Pseudomonadota</taxon>
        <taxon>Gammaproteobacteria</taxon>
        <taxon>Cellvibrionales</taxon>
        <taxon>Spongiibacteraceae</taxon>
        <taxon>Zhongshania</taxon>
    </lineage>
</organism>
<dbReference type="InterPro" id="IPR005123">
    <property type="entry name" value="Oxoglu/Fe-dep_dioxygenase_dom"/>
</dbReference>
<sequence>MFTGLQHIPLVGGGLDYYANYLSDPQGLFLELCEQIPWQQPLVKVYGREHLTPRLVYFVGDPGLRYQYSGVSHATSPWPASLKIVRDQLRVDTGFEFNCALLNYYRDGNDSMGYHSDDEVELGESPCIASISLGAERDFCLKPKVGQSKVQKLCLADGSLLLMLPPTQQHWQHALPVRKGVRGGRINLTFRKLLK</sequence>
<evidence type="ECO:0000313" key="3">
    <source>
        <dbReference type="Proteomes" id="UP001166291"/>
    </source>
</evidence>
<name>A0ABS6VUE6_9GAMM</name>
<feature type="domain" description="Fe2OG dioxygenase" evidence="1">
    <location>
        <begin position="96"/>
        <end position="194"/>
    </location>
</feature>
<dbReference type="EMBL" id="JAHWDQ010000003">
    <property type="protein sequence ID" value="MBW2941943.1"/>
    <property type="molecule type" value="Genomic_DNA"/>
</dbReference>